<dbReference type="SUPFAM" id="SSF47323">
    <property type="entry name" value="Anticodon-binding domain of a subclass of class I aminoacyl-tRNA synthetases"/>
    <property type="match status" value="1"/>
</dbReference>
<dbReference type="PROSITE" id="PS00178">
    <property type="entry name" value="AA_TRNA_LIGASE_I"/>
    <property type="match status" value="1"/>
</dbReference>
<evidence type="ECO:0000256" key="8">
    <source>
        <dbReference type="ARBA" id="ARBA00022917"/>
    </source>
</evidence>
<dbReference type="Pfam" id="PF05746">
    <property type="entry name" value="DALR_1"/>
    <property type="match status" value="1"/>
</dbReference>
<dbReference type="PANTHER" id="PTHR11956">
    <property type="entry name" value="ARGINYL-TRNA SYNTHETASE"/>
    <property type="match status" value="1"/>
</dbReference>
<evidence type="ECO:0000256" key="7">
    <source>
        <dbReference type="ARBA" id="ARBA00022840"/>
    </source>
</evidence>
<dbReference type="PRINTS" id="PR01038">
    <property type="entry name" value="TRNASYNTHARG"/>
</dbReference>
<evidence type="ECO:0000256" key="4">
    <source>
        <dbReference type="ARBA" id="ARBA00022490"/>
    </source>
</evidence>
<comment type="subunit">
    <text evidence="3 11">Monomer.</text>
</comment>
<dbReference type="GO" id="GO:0006420">
    <property type="term" value="P:arginyl-tRNA aminoacylation"/>
    <property type="evidence" value="ECO:0007669"/>
    <property type="project" value="UniProtKB-UniRule"/>
</dbReference>
<keyword evidence="6 11" id="KW-0547">Nucleotide-binding</keyword>
<evidence type="ECO:0000313" key="16">
    <source>
        <dbReference type="Proteomes" id="UP000030341"/>
    </source>
</evidence>
<dbReference type="GO" id="GO:0005737">
    <property type="term" value="C:cytoplasm"/>
    <property type="evidence" value="ECO:0007669"/>
    <property type="project" value="UniProtKB-SubCell"/>
</dbReference>
<keyword evidence="7 11" id="KW-0067">ATP-binding</keyword>
<dbReference type="GO" id="GO:0005524">
    <property type="term" value="F:ATP binding"/>
    <property type="evidence" value="ECO:0007669"/>
    <property type="project" value="UniProtKB-UniRule"/>
</dbReference>
<evidence type="ECO:0000256" key="3">
    <source>
        <dbReference type="ARBA" id="ARBA00011245"/>
    </source>
</evidence>
<dbReference type="InterPro" id="IPR014729">
    <property type="entry name" value="Rossmann-like_a/b/a_fold"/>
</dbReference>
<dbReference type="InterPro" id="IPR009080">
    <property type="entry name" value="tRNAsynth_Ia_anticodon-bd"/>
</dbReference>
<dbReference type="EMBL" id="CP009888">
    <property type="protein sequence ID" value="AIY66210.1"/>
    <property type="molecule type" value="Genomic_DNA"/>
</dbReference>
<feature type="domain" description="Arginyl tRNA synthetase N-terminal" evidence="14">
    <location>
        <begin position="1"/>
        <end position="87"/>
    </location>
</feature>
<evidence type="ECO:0000256" key="5">
    <source>
        <dbReference type="ARBA" id="ARBA00022598"/>
    </source>
</evidence>
<evidence type="ECO:0000256" key="9">
    <source>
        <dbReference type="ARBA" id="ARBA00023146"/>
    </source>
</evidence>
<dbReference type="Gene3D" id="3.30.1360.70">
    <property type="entry name" value="Arginyl tRNA synthetase N-terminal domain"/>
    <property type="match status" value="1"/>
</dbReference>
<dbReference type="FunFam" id="3.40.50.620:FF:000030">
    <property type="entry name" value="Arginine--tRNA ligase"/>
    <property type="match status" value="1"/>
</dbReference>
<reference evidence="15 16" key="1">
    <citation type="submission" date="2014-11" db="EMBL/GenBank/DDBJ databases">
        <title>Complete Genome Sequence of Pseudoalteromonas sp. Strain OCN003 Isolated from Kaneohe Bay, Oahu, Hawaii.</title>
        <authorList>
            <person name="Beurmann S."/>
            <person name="Videau P."/>
            <person name="Ushijima B."/>
            <person name="Smith A.M."/>
            <person name="Aeby G.S."/>
            <person name="Callahan S.M."/>
            <person name="Belcaid M."/>
        </authorList>
    </citation>
    <scope>NUCLEOTIDE SEQUENCE [LARGE SCALE GENOMIC DNA]</scope>
    <source>
        <strain evidence="15 16">OCN003</strain>
    </source>
</reference>
<gene>
    <name evidence="11" type="primary">argS</name>
    <name evidence="15" type="ORF">OM33_14645</name>
</gene>
<dbReference type="FunFam" id="1.10.730.10:FF:000006">
    <property type="entry name" value="Arginyl-tRNA synthetase 2, mitochondrial"/>
    <property type="match status" value="1"/>
</dbReference>
<evidence type="ECO:0000256" key="1">
    <source>
        <dbReference type="ARBA" id="ARBA00004496"/>
    </source>
</evidence>
<dbReference type="InterPro" id="IPR001278">
    <property type="entry name" value="Arg-tRNA-ligase"/>
</dbReference>
<comment type="catalytic activity">
    <reaction evidence="10 11">
        <text>tRNA(Arg) + L-arginine + ATP = L-arginyl-tRNA(Arg) + AMP + diphosphate</text>
        <dbReference type="Rhea" id="RHEA:20301"/>
        <dbReference type="Rhea" id="RHEA-COMP:9658"/>
        <dbReference type="Rhea" id="RHEA-COMP:9673"/>
        <dbReference type="ChEBI" id="CHEBI:30616"/>
        <dbReference type="ChEBI" id="CHEBI:32682"/>
        <dbReference type="ChEBI" id="CHEBI:33019"/>
        <dbReference type="ChEBI" id="CHEBI:78442"/>
        <dbReference type="ChEBI" id="CHEBI:78513"/>
        <dbReference type="ChEBI" id="CHEBI:456215"/>
        <dbReference type="EC" id="6.1.1.19"/>
    </reaction>
</comment>
<dbReference type="OrthoDB" id="9803211at2"/>
<dbReference type="EC" id="6.1.1.19" evidence="11"/>
<evidence type="ECO:0000259" key="13">
    <source>
        <dbReference type="SMART" id="SM00836"/>
    </source>
</evidence>
<name>A0A0A7EHR0_9GAMM</name>
<dbReference type="CDD" id="cd07956">
    <property type="entry name" value="Anticodon_Ia_Arg"/>
    <property type="match status" value="1"/>
</dbReference>
<dbReference type="SMART" id="SM01016">
    <property type="entry name" value="Arg_tRNA_synt_N"/>
    <property type="match status" value="1"/>
</dbReference>
<keyword evidence="5 11" id="KW-0436">Ligase</keyword>
<evidence type="ECO:0000256" key="6">
    <source>
        <dbReference type="ARBA" id="ARBA00022741"/>
    </source>
</evidence>
<feature type="domain" description="DALR anticodon binding" evidence="13">
    <location>
        <begin position="463"/>
        <end position="580"/>
    </location>
</feature>
<dbReference type="KEGG" id="pseo:OM33_14645"/>
<accession>A0A0A7EHR0</accession>
<dbReference type="STRING" id="1348114.OM33_14645"/>
<keyword evidence="9 11" id="KW-0030">Aminoacyl-tRNA synthetase</keyword>
<dbReference type="AlphaFoldDB" id="A0A0A7EHR0"/>
<dbReference type="Proteomes" id="UP000030341">
    <property type="component" value="Chromosome 1"/>
</dbReference>
<dbReference type="SMART" id="SM00836">
    <property type="entry name" value="DALR_1"/>
    <property type="match status" value="1"/>
</dbReference>
<comment type="similarity">
    <text evidence="2 11 12">Belongs to the class-I aminoacyl-tRNA synthetase family.</text>
</comment>
<dbReference type="Gene3D" id="1.10.730.10">
    <property type="entry name" value="Isoleucyl-tRNA Synthetase, Domain 1"/>
    <property type="match status" value="1"/>
</dbReference>
<dbReference type="InterPro" id="IPR035684">
    <property type="entry name" value="ArgRS_core"/>
</dbReference>
<dbReference type="NCBIfam" id="TIGR00456">
    <property type="entry name" value="argS"/>
    <property type="match status" value="1"/>
</dbReference>
<dbReference type="SUPFAM" id="SSF52374">
    <property type="entry name" value="Nucleotidylyl transferase"/>
    <property type="match status" value="1"/>
</dbReference>
<dbReference type="Pfam" id="PF03485">
    <property type="entry name" value="Arg_tRNA_synt_N"/>
    <property type="match status" value="1"/>
</dbReference>
<dbReference type="eggNOG" id="COG0018">
    <property type="taxonomic scope" value="Bacteria"/>
</dbReference>
<dbReference type="HAMAP" id="MF_00123">
    <property type="entry name" value="Arg_tRNA_synth"/>
    <property type="match status" value="1"/>
</dbReference>
<comment type="subcellular location">
    <subcellularLocation>
        <location evidence="1 11">Cytoplasm</location>
    </subcellularLocation>
</comment>
<organism evidence="15 16">
    <name type="scientific">Pseudoalteromonas piratica</name>
    <dbReference type="NCBI Taxonomy" id="1348114"/>
    <lineage>
        <taxon>Bacteria</taxon>
        <taxon>Pseudomonadati</taxon>
        <taxon>Pseudomonadota</taxon>
        <taxon>Gammaproteobacteria</taxon>
        <taxon>Alteromonadales</taxon>
        <taxon>Pseudoalteromonadaceae</taxon>
        <taxon>Pseudoalteromonas</taxon>
    </lineage>
</organism>
<dbReference type="CDD" id="cd00671">
    <property type="entry name" value="ArgRS_core"/>
    <property type="match status" value="1"/>
</dbReference>
<dbReference type="InterPro" id="IPR008909">
    <property type="entry name" value="DALR_anticod-bd"/>
</dbReference>
<evidence type="ECO:0000313" key="15">
    <source>
        <dbReference type="EMBL" id="AIY66210.1"/>
    </source>
</evidence>
<evidence type="ECO:0000256" key="10">
    <source>
        <dbReference type="ARBA" id="ARBA00049339"/>
    </source>
</evidence>
<dbReference type="HOGENOM" id="CLU_006406_5_1_6"/>
<dbReference type="InterPro" id="IPR036695">
    <property type="entry name" value="Arg-tRNA-synth_N_sf"/>
</dbReference>
<evidence type="ECO:0000256" key="11">
    <source>
        <dbReference type="HAMAP-Rule" id="MF_00123"/>
    </source>
</evidence>
<keyword evidence="16" id="KW-1185">Reference proteome</keyword>
<evidence type="ECO:0000256" key="2">
    <source>
        <dbReference type="ARBA" id="ARBA00005594"/>
    </source>
</evidence>
<proteinExistence type="inferred from homology"/>
<dbReference type="GO" id="GO:0004814">
    <property type="term" value="F:arginine-tRNA ligase activity"/>
    <property type="evidence" value="ECO:0007669"/>
    <property type="project" value="UniProtKB-UniRule"/>
</dbReference>
<feature type="short sequence motif" description="'HIGH' region" evidence="11">
    <location>
        <begin position="123"/>
        <end position="133"/>
    </location>
</feature>
<dbReference type="InterPro" id="IPR001412">
    <property type="entry name" value="aa-tRNA-synth_I_CS"/>
</dbReference>
<dbReference type="RefSeq" id="WP_038642796.1">
    <property type="nucleotide sequence ID" value="NZ_CP009888.1"/>
</dbReference>
<dbReference type="SUPFAM" id="SSF55190">
    <property type="entry name" value="Arginyl-tRNA synthetase (ArgRS), N-terminal 'additional' domain"/>
    <property type="match status" value="1"/>
</dbReference>
<dbReference type="Pfam" id="PF00750">
    <property type="entry name" value="tRNA-synt_1d"/>
    <property type="match status" value="1"/>
</dbReference>
<keyword evidence="8 11" id="KW-0648">Protein biosynthesis</keyword>
<dbReference type="Gene3D" id="3.40.50.620">
    <property type="entry name" value="HUPs"/>
    <property type="match status" value="1"/>
</dbReference>
<evidence type="ECO:0000259" key="14">
    <source>
        <dbReference type="SMART" id="SM01016"/>
    </source>
</evidence>
<keyword evidence="4 11" id="KW-0963">Cytoplasm</keyword>
<dbReference type="PANTHER" id="PTHR11956:SF5">
    <property type="entry name" value="ARGININE--TRNA LIGASE, CYTOPLASMIC"/>
    <property type="match status" value="1"/>
</dbReference>
<dbReference type="InterPro" id="IPR005148">
    <property type="entry name" value="Arg-tRNA-synth_N"/>
</dbReference>
<sequence>MNIRQILVEKAIAAMVAAGLPEDTNPAVTQSTRPQFGDYQINGAMGAAKKLKTNPRELAQKIIDNLDVSDIASQTEIAGPGFINIHLKPEFLADTLSSANQDEKLGVAEHASAQNVVVDYSSPNLAKEMHVGHLRSTIIGDAVVRALEFRGDSVTRQNHVGDWGTQFGMLIAHLEDLLNQGVDLESVALADLETFYRDAKKRFDDEDGFADKARDYVVKLQGGDAHCEKLWKLFIDTSVKHSEEVYAKLNVTLKPEDIKAESAYNDALQGVITLLKEKGIAVEDQGAQVVFLDELANKDGEPSVFIVQKSGGGFLYATTDLAACDYRSNKLGADRILIFVDARQSLHFSQVELTARKAGLLRDETTYEFCPFGTMMGEDGKPFKTRTGGIVKLAELLEEAVSRATDKLAERESDLSVEERAEIARKVGIGAVKYADLSKNRTSDYIFNWDTMLSFEGATAPYLQYAYTRVRSIFRKAGIDAASLNAPISIVEAQEKALAIKLIQFEEVLDQMIAEATPHVLCSYLYELASLYMSFYEACPVLKEGVEPATKESRLMLCNLVAKTLAKGLDLLGIEVMEQM</sequence>
<evidence type="ECO:0000256" key="12">
    <source>
        <dbReference type="RuleBase" id="RU363038"/>
    </source>
</evidence>
<protein>
    <recommendedName>
        <fullName evidence="11">Arginine--tRNA ligase</fullName>
        <ecNumber evidence="11">6.1.1.19</ecNumber>
    </recommendedName>
    <alternativeName>
        <fullName evidence="11">Arginyl-tRNA synthetase</fullName>
        <shortName evidence="11">ArgRS</shortName>
    </alternativeName>
</protein>